<dbReference type="GO" id="GO:0046983">
    <property type="term" value="F:protein dimerization activity"/>
    <property type="evidence" value="ECO:0007669"/>
    <property type="project" value="InterPro"/>
</dbReference>
<name>A0A0L6VIT6_9BASI</name>
<reference evidence="2 3" key="1">
    <citation type="submission" date="2015-08" db="EMBL/GenBank/DDBJ databases">
        <title>Next Generation Sequencing and Analysis of the Genome of Puccinia sorghi L Schw, the Causal Agent of Maize Common Rust.</title>
        <authorList>
            <person name="Rochi L."/>
            <person name="Burguener G."/>
            <person name="Darino M."/>
            <person name="Turjanski A."/>
            <person name="Kreff E."/>
            <person name="Dieguez M.J."/>
            <person name="Sacco F."/>
        </authorList>
    </citation>
    <scope>NUCLEOTIDE SEQUENCE [LARGE SCALE GENOMIC DNA]</scope>
    <source>
        <strain evidence="2 3">RO10H11247</strain>
    </source>
</reference>
<evidence type="ECO:0000313" key="3">
    <source>
        <dbReference type="Proteomes" id="UP000037035"/>
    </source>
</evidence>
<dbReference type="AlphaFoldDB" id="A0A0L6VIT6"/>
<comment type="caution">
    <text evidence="2">The sequence shown here is derived from an EMBL/GenBank/DDBJ whole genome shotgun (WGS) entry which is preliminary data.</text>
</comment>
<dbReference type="SUPFAM" id="SSF53098">
    <property type="entry name" value="Ribonuclease H-like"/>
    <property type="match status" value="1"/>
</dbReference>
<dbReference type="InterPro" id="IPR008906">
    <property type="entry name" value="HATC_C_dom"/>
</dbReference>
<keyword evidence="3" id="KW-1185">Reference proteome</keyword>
<evidence type="ECO:0000259" key="1">
    <source>
        <dbReference type="Pfam" id="PF05699"/>
    </source>
</evidence>
<organism evidence="2 3">
    <name type="scientific">Puccinia sorghi</name>
    <dbReference type="NCBI Taxonomy" id="27349"/>
    <lineage>
        <taxon>Eukaryota</taxon>
        <taxon>Fungi</taxon>
        <taxon>Dikarya</taxon>
        <taxon>Basidiomycota</taxon>
        <taxon>Pucciniomycotina</taxon>
        <taxon>Pucciniomycetes</taxon>
        <taxon>Pucciniales</taxon>
        <taxon>Pucciniaceae</taxon>
        <taxon>Puccinia</taxon>
    </lineage>
</organism>
<feature type="non-terminal residue" evidence="2">
    <location>
        <position position="1"/>
    </location>
</feature>
<dbReference type="InterPro" id="IPR012337">
    <property type="entry name" value="RNaseH-like_sf"/>
</dbReference>
<dbReference type="STRING" id="27349.A0A0L6VIT6"/>
<dbReference type="OrthoDB" id="1715602at2759"/>
<proteinExistence type="predicted"/>
<sequence length="75" mass="8242">SQHKKVYPSLVLMAKSDLGIPATSAPSECMFSQSKTIIGPQQYSLSSSLIEHLVCIKDWFQKSNEMNPVGISSQL</sequence>
<evidence type="ECO:0000313" key="2">
    <source>
        <dbReference type="EMBL" id="KNZ60030.1"/>
    </source>
</evidence>
<dbReference type="Proteomes" id="UP000037035">
    <property type="component" value="Unassembled WGS sequence"/>
</dbReference>
<accession>A0A0L6VIT6</accession>
<protein>
    <recommendedName>
        <fullName evidence="1">HAT C-terminal dimerisation domain-containing protein</fullName>
    </recommendedName>
</protein>
<dbReference type="Pfam" id="PF05699">
    <property type="entry name" value="Dimer_Tnp_hAT"/>
    <property type="match status" value="1"/>
</dbReference>
<dbReference type="EMBL" id="LAVV01006419">
    <property type="protein sequence ID" value="KNZ60030.1"/>
    <property type="molecule type" value="Genomic_DNA"/>
</dbReference>
<dbReference type="VEuPathDB" id="FungiDB:VP01_1623g1"/>
<feature type="domain" description="HAT C-terminal dimerisation" evidence="1">
    <location>
        <begin position="2"/>
        <end position="60"/>
    </location>
</feature>
<gene>
    <name evidence="2" type="ORF">VP01_1623g1</name>
</gene>